<keyword evidence="3" id="KW-0007">Acetylation</keyword>
<feature type="signal peptide" evidence="7">
    <location>
        <begin position="1"/>
        <end position="27"/>
    </location>
</feature>
<keyword evidence="10" id="KW-1185">Reference proteome</keyword>
<dbReference type="Gene3D" id="3.40.50.1820">
    <property type="entry name" value="alpha/beta hydrolase"/>
    <property type="match status" value="1"/>
</dbReference>
<evidence type="ECO:0000259" key="8">
    <source>
        <dbReference type="Pfam" id="PF00326"/>
    </source>
</evidence>
<feature type="domain" description="Peptidase S9 prolyl oligopeptidase catalytic" evidence="8">
    <location>
        <begin position="477"/>
        <end position="683"/>
    </location>
</feature>
<sequence length="687" mass="76315">MPAKLRTLLFSASLFIYVLSSVSPAKAQVDQSYFDYMDLFELQMVANPVISPDGNTIIYERHQFDVMTDSRFTNLWSISFSGENHQPLTSGKTYYGNVTWSPDGSRIAYTSTEEGSNQIFVRWMDSGASASITNLSESPGSLSWSPDGSMLLFSKFVPGSASDRIASLPSPPDGAEWEKPARVIDKVTYRRDGGGYVEDGSTHLFVIPAEGGAVRQLTMGDYDHGSPSWAPDGQHIMFTSDRSGNADIDPNNAQIYEMNIETGEMIQVTDKRGPHNSPRISPDGNLIAYTGYDDRFLGYQETDLYVMNRDGSNLRVISDDIDVDLSSITWATDSRSIFFRYDEEGNSKVGNIRLNGNVTMIAENLNSPSTGRPYGGGSFSMADNGRFAYPEGTTDRPAELAVGHFPTRMANRVLTDLNSELFKAKKTGTVEKFWVDSSVDDFRVHGWIITPPDFDPDKEYPMILEIHGGPHTNYGPRFSPELQFMASRGYVVVYTNPRGSTSYGSDFAAYINHNYPSEDHDDLMDAVDYVIDQGYIDEDNLFITGGSGGGVLTAWAIGKTDRFAAAVVAKPVINWYSFVLTADGIPFFSKYWFTEKPWDDPEQYLERSPISLVGNVTTPTMLLTGEVDYRTPMSETEQYYSALKLQGVDAVMVRIAGASHSIASKPSNLFRKVAYITGWFDRYKSTD</sequence>
<evidence type="ECO:0000256" key="6">
    <source>
        <dbReference type="ARBA" id="ARBA00045885"/>
    </source>
</evidence>
<dbReference type="RefSeq" id="WP_109646009.1">
    <property type="nucleotide sequence ID" value="NZ_QGGB01000005.1"/>
</dbReference>
<evidence type="ECO:0000256" key="4">
    <source>
        <dbReference type="ARBA" id="ARBA00032284"/>
    </source>
</evidence>
<dbReference type="EMBL" id="QGGB01000005">
    <property type="protein sequence ID" value="PWN06763.1"/>
    <property type="molecule type" value="Genomic_DNA"/>
</dbReference>
<evidence type="ECO:0000256" key="7">
    <source>
        <dbReference type="SAM" id="SignalP"/>
    </source>
</evidence>
<dbReference type="SUPFAM" id="SSF53474">
    <property type="entry name" value="alpha/beta-Hydrolases"/>
    <property type="match status" value="1"/>
</dbReference>
<dbReference type="PANTHER" id="PTHR42776:SF27">
    <property type="entry name" value="DIPEPTIDYL PEPTIDASE FAMILY MEMBER 6"/>
    <property type="match status" value="1"/>
</dbReference>
<evidence type="ECO:0000256" key="5">
    <source>
        <dbReference type="ARBA" id="ARBA00032596"/>
    </source>
</evidence>
<evidence type="ECO:0000256" key="1">
    <source>
        <dbReference type="ARBA" id="ARBA00022801"/>
    </source>
</evidence>
<keyword evidence="2" id="KW-0645">Protease</keyword>
<keyword evidence="2" id="KW-0720">Serine protease</keyword>
<dbReference type="InterPro" id="IPR011042">
    <property type="entry name" value="6-blade_b-propeller_TolB-like"/>
</dbReference>
<dbReference type="GO" id="GO:0004252">
    <property type="term" value="F:serine-type endopeptidase activity"/>
    <property type="evidence" value="ECO:0007669"/>
    <property type="project" value="InterPro"/>
</dbReference>
<dbReference type="OrthoDB" id="9812921at2"/>
<dbReference type="Gene3D" id="2.120.10.30">
    <property type="entry name" value="TolB, C-terminal domain"/>
    <property type="match status" value="2"/>
</dbReference>
<proteinExistence type="predicted"/>
<dbReference type="Proteomes" id="UP000245533">
    <property type="component" value="Unassembled WGS sequence"/>
</dbReference>
<accession>A0A316TQ65</accession>
<dbReference type="GO" id="GO:0006508">
    <property type="term" value="P:proteolysis"/>
    <property type="evidence" value="ECO:0007669"/>
    <property type="project" value="InterPro"/>
</dbReference>
<comment type="function">
    <text evidence="6">This enzyme catalyzes the hydrolysis of the N-terminal peptide bond of an N-acetylated peptide to generate an N-acetylated amino acid and a peptide with a free N-terminus. It preferentially cleaves off Ac-Ala, Ac-Met and Ac-Ser. Also, involved in the degradation of oxidized and glycated proteins.</text>
</comment>
<comment type="caution">
    <text evidence="9">The sequence shown here is derived from an EMBL/GenBank/DDBJ whole genome shotgun (WGS) entry which is preliminary data.</text>
</comment>
<evidence type="ECO:0000313" key="10">
    <source>
        <dbReference type="Proteomes" id="UP000245533"/>
    </source>
</evidence>
<dbReference type="InterPro" id="IPR029058">
    <property type="entry name" value="AB_hydrolase_fold"/>
</dbReference>
<dbReference type="Pfam" id="PF07676">
    <property type="entry name" value="PD40"/>
    <property type="match status" value="5"/>
</dbReference>
<evidence type="ECO:0000313" key="9">
    <source>
        <dbReference type="EMBL" id="PWN06763.1"/>
    </source>
</evidence>
<dbReference type="PROSITE" id="PS00708">
    <property type="entry name" value="PRO_ENDOPEP_SER"/>
    <property type="match status" value="1"/>
</dbReference>
<evidence type="ECO:0000256" key="2">
    <source>
        <dbReference type="ARBA" id="ARBA00022825"/>
    </source>
</evidence>
<name>A0A316TQ65_9BACT</name>
<protein>
    <recommendedName>
        <fullName evidence="5">Acyl-peptide hydrolase</fullName>
    </recommendedName>
    <alternativeName>
        <fullName evidence="4">Acylaminoacyl-peptidase</fullName>
    </alternativeName>
</protein>
<dbReference type="InterPro" id="IPR002471">
    <property type="entry name" value="Pept_S9_AS"/>
</dbReference>
<dbReference type="InterPro" id="IPR011659">
    <property type="entry name" value="WD40"/>
</dbReference>
<dbReference type="SUPFAM" id="SSF82171">
    <property type="entry name" value="DPP6 N-terminal domain-like"/>
    <property type="match status" value="1"/>
</dbReference>
<keyword evidence="7" id="KW-0732">Signal</keyword>
<evidence type="ECO:0000256" key="3">
    <source>
        <dbReference type="ARBA" id="ARBA00022990"/>
    </source>
</evidence>
<feature type="chain" id="PRO_5016407119" description="Acyl-peptide hydrolase" evidence="7">
    <location>
        <begin position="28"/>
        <end position="687"/>
    </location>
</feature>
<dbReference type="InterPro" id="IPR001375">
    <property type="entry name" value="Peptidase_S9_cat"/>
</dbReference>
<gene>
    <name evidence="9" type="ORF">DDZ15_05670</name>
</gene>
<dbReference type="Pfam" id="PF00326">
    <property type="entry name" value="Peptidase_S9"/>
    <property type="match status" value="1"/>
</dbReference>
<dbReference type="PANTHER" id="PTHR42776">
    <property type="entry name" value="SERINE PEPTIDASE S9 FAMILY MEMBER"/>
    <property type="match status" value="1"/>
</dbReference>
<reference evidence="9 10" key="1">
    <citation type="submission" date="2018-05" db="EMBL/GenBank/DDBJ databases">
        <title>Rhodohalobacter halophilus gen. nov., sp. nov., a moderately halophilic member of the family Balneolaceae.</title>
        <authorList>
            <person name="Liu Z.-W."/>
        </authorList>
    </citation>
    <scope>NUCLEOTIDE SEQUENCE [LARGE SCALE GENOMIC DNA]</scope>
    <source>
        <strain evidence="9 10">8A47</strain>
    </source>
</reference>
<dbReference type="AlphaFoldDB" id="A0A316TQ65"/>
<organism evidence="9 10">
    <name type="scientific">Rhodohalobacter mucosus</name>
    <dbReference type="NCBI Taxonomy" id="2079485"/>
    <lineage>
        <taxon>Bacteria</taxon>
        <taxon>Pseudomonadati</taxon>
        <taxon>Balneolota</taxon>
        <taxon>Balneolia</taxon>
        <taxon>Balneolales</taxon>
        <taxon>Balneolaceae</taxon>
        <taxon>Rhodohalobacter</taxon>
    </lineage>
</organism>
<keyword evidence="1" id="KW-0378">Hydrolase</keyword>